<dbReference type="Pfam" id="PF05239">
    <property type="entry name" value="PRC"/>
    <property type="match status" value="1"/>
</dbReference>
<dbReference type="InterPro" id="IPR011033">
    <property type="entry name" value="PRC_barrel-like_sf"/>
</dbReference>
<dbReference type="PANTHER" id="PTHR38463:SF1">
    <property type="entry name" value="STRESS RESPONSE PROTEIN YSNF"/>
    <property type="match status" value="1"/>
</dbReference>
<dbReference type="InterPro" id="IPR019060">
    <property type="entry name" value="DUF2382"/>
</dbReference>
<dbReference type="Pfam" id="PF09557">
    <property type="entry name" value="DUF2382"/>
    <property type="match status" value="1"/>
</dbReference>
<dbReference type="PANTHER" id="PTHR38463">
    <property type="entry name" value="STRESS RESPONSE PROTEIN YSNF"/>
    <property type="match status" value="1"/>
</dbReference>
<sequence>MALHKLDEYYPNYQEELFDGEDIKGIDVYAGKSEEKIGTIEDALVDDQGSFRYFVIDTGFWIFGKKVLLPVGKCHIDAKAKRIYAISIVNKKQVEDLPEYHESKVVDRQHEEKVRHVYSNLAMKALEEPTVHSAPTQAVEKSDRHDYNYQAEPSLYNLNADDHQTLKLYEERLIANKKRRQTGEVILAKHVETETASISLPLEKDRIVIERNIPADRTVRTPNEVDFQSKEIVRMKVYEESADIHKQAFVREEVRISKEVEQDIVQAQETIRREELDIDTKGRLDIDTQR</sequence>
<evidence type="ECO:0000259" key="2">
    <source>
        <dbReference type="Pfam" id="PF09557"/>
    </source>
</evidence>
<proteinExistence type="predicted"/>
<dbReference type="InterPro" id="IPR014747">
    <property type="entry name" value="Bac_photo_RC_H_C"/>
</dbReference>
<comment type="caution">
    <text evidence="3">The sequence shown here is derived from an EMBL/GenBank/DDBJ whole genome shotgun (WGS) entry which is preliminary data.</text>
</comment>
<feature type="domain" description="PRC-barrel" evidence="1">
    <location>
        <begin position="16"/>
        <end position="84"/>
    </location>
</feature>
<dbReference type="GO" id="GO:0019684">
    <property type="term" value="P:photosynthesis, light reaction"/>
    <property type="evidence" value="ECO:0007669"/>
    <property type="project" value="InterPro"/>
</dbReference>
<dbReference type="Gene3D" id="3.90.50.10">
    <property type="entry name" value="Photosynthetic Reaction Center, subunit H, domain 2"/>
    <property type="match status" value="1"/>
</dbReference>
<organism evidence="3 4">
    <name type="scientific">Aliterella atlantica CENA595</name>
    <dbReference type="NCBI Taxonomy" id="1618023"/>
    <lineage>
        <taxon>Bacteria</taxon>
        <taxon>Bacillati</taxon>
        <taxon>Cyanobacteriota</taxon>
        <taxon>Cyanophyceae</taxon>
        <taxon>Chroococcidiopsidales</taxon>
        <taxon>Aliterellaceae</taxon>
        <taxon>Aliterella</taxon>
    </lineage>
</organism>
<dbReference type="SUPFAM" id="SSF50346">
    <property type="entry name" value="PRC-barrel domain"/>
    <property type="match status" value="1"/>
</dbReference>
<dbReference type="InterPro" id="IPR052967">
    <property type="entry name" value="Stress_Response_Assoc"/>
</dbReference>
<evidence type="ECO:0000259" key="1">
    <source>
        <dbReference type="Pfam" id="PF05239"/>
    </source>
</evidence>
<dbReference type="AlphaFoldDB" id="A0A0D8ZRL0"/>
<keyword evidence="4" id="KW-1185">Reference proteome</keyword>
<evidence type="ECO:0000313" key="4">
    <source>
        <dbReference type="Proteomes" id="UP000032452"/>
    </source>
</evidence>
<dbReference type="Proteomes" id="UP000032452">
    <property type="component" value="Unassembled WGS sequence"/>
</dbReference>
<reference evidence="3 4" key="1">
    <citation type="submission" date="2015-02" db="EMBL/GenBank/DDBJ databases">
        <title>Draft genome of a novel marine cyanobacterium (Chroococcales) isolated from South Atlantic Ocean.</title>
        <authorList>
            <person name="Rigonato J."/>
            <person name="Alvarenga D.O."/>
            <person name="Branco L.H."/>
            <person name="Varani A.M."/>
            <person name="Brandini F.P."/>
            <person name="Fiore M.F."/>
        </authorList>
    </citation>
    <scope>NUCLEOTIDE SEQUENCE [LARGE SCALE GENOMIC DNA]</scope>
    <source>
        <strain evidence="3 4">CENA595</strain>
    </source>
</reference>
<accession>A0A0D8ZRL0</accession>
<dbReference type="RefSeq" id="WP_045054982.1">
    <property type="nucleotide sequence ID" value="NZ_CAWMDP010000050.1"/>
</dbReference>
<evidence type="ECO:0000313" key="3">
    <source>
        <dbReference type="EMBL" id="KJH71360.1"/>
    </source>
</evidence>
<dbReference type="InterPro" id="IPR027275">
    <property type="entry name" value="PRC-brl_dom"/>
</dbReference>
<dbReference type="OrthoDB" id="510842at2"/>
<dbReference type="PATRIC" id="fig|1618023.3.peg.4393"/>
<feature type="domain" description="DUF2382" evidence="2">
    <location>
        <begin position="166"/>
        <end position="278"/>
    </location>
</feature>
<dbReference type="STRING" id="1618023.UH38_12410"/>
<gene>
    <name evidence="3" type="ORF">UH38_12410</name>
</gene>
<name>A0A0D8ZRL0_9CYAN</name>
<dbReference type="NCBIfam" id="TIGR02271">
    <property type="entry name" value="YsnF/AvaK domain"/>
    <property type="match status" value="1"/>
</dbReference>
<protein>
    <submittedName>
        <fullName evidence="3">Photosystem reaction center subunit H</fullName>
    </submittedName>
</protein>
<dbReference type="EMBL" id="JYON01000012">
    <property type="protein sequence ID" value="KJH71360.1"/>
    <property type="molecule type" value="Genomic_DNA"/>
</dbReference>
<dbReference type="GO" id="GO:0030077">
    <property type="term" value="C:plasma membrane light-harvesting complex"/>
    <property type="evidence" value="ECO:0007669"/>
    <property type="project" value="InterPro"/>
</dbReference>